<organism evidence="1 2">
    <name type="scientific">Streptomyces paromomycinus</name>
    <name type="common">Streptomyces rimosus subsp. paromomycinus</name>
    <dbReference type="NCBI Taxonomy" id="92743"/>
    <lineage>
        <taxon>Bacteria</taxon>
        <taxon>Bacillati</taxon>
        <taxon>Actinomycetota</taxon>
        <taxon>Actinomycetes</taxon>
        <taxon>Kitasatosporales</taxon>
        <taxon>Streptomycetaceae</taxon>
        <taxon>Streptomyces</taxon>
    </lineage>
</organism>
<protein>
    <recommendedName>
        <fullName evidence="3">Excreted virulence factor EspC (Type VII ESX diderm)</fullName>
    </recommendedName>
</protein>
<reference evidence="1 2" key="1">
    <citation type="submission" date="2018-11" db="EMBL/GenBank/DDBJ databases">
        <title>Whole genome sequence of Streptomyces paromomycinus NBRC 15454(T).</title>
        <authorList>
            <person name="Komaki H."/>
            <person name="Tamura T."/>
        </authorList>
    </citation>
    <scope>NUCLEOTIDE SEQUENCE [LARGE SCALE GENOMIC DNA]</scope>
    <source>
        <strain evidence="1 2">NBRC 15454</strain>
    </source>
</reference>
<evidence type="ECO:0000313" key="2">
    <source>
        <dbReference type="Proteomes" id="UP000286746"/>
    </source>
</evidence>
<accession>A0A401VYJ9</accession>
<comment type="caution">
    <text evidence="1">The sequence shown here is derived from an EMBL/GenBank/DDBJ whole genome shotgun (WGS) entry which is preliminary data.</text>
</comment>
<dbReference type="EMBL" id="BHZD01000001">
    <property type="protein sequence ID" value="GCD42139.1"/>
    <property type="molecule type" value="Genomic_DNA"/>
</dbReference>
<dbReference type="AlphaFoldDB" id="A0A401VYJ9"/>
<keyword evidence="2" id="KW-1185">Reference proteome</keyword>
<dbReference type="SUPFAM" id="SSF140453">
    <property type="entry name" value="EsxAB dimer-like"/>
    <property type="match status" value="1"/>
</dbReference>
<dbReference type="InterPro" id="IPR036689">
    <property type="entry name" value="ESAT-6-like_sf"/>
</dbReference>
<gene>
    <name evidence="1" type="ORF">GKJPGBOP_01797</name>
</gene>
<name>A0A401VYJ9_STREY</name>
<evidence type="ECO:0008006" key="3">
    <source>
        <dbReference type="Google" id="ProtNLM"/>
    </source>
</evidence>
<evidence type="ECO:0000313" key="1">
    <source>
        <dbReference type="EMBL" id="GCD42139.1"/>
    </source>
</evidence>
<sequence length="101" mass="11105">MGVSAVAADFEIDVERVQALLKKLADADDRMRDAQRRLNKVGPKVLGTDGLDDACDEFQGQWGDGIKRIASAAKEIHEKLKLTLDAYQAGEEENAKMMGKK</sequence>
<dbReference type="Gene3D" id="1.10.287.1060">
    <property type="entry name" value="ESAT-6-like"/>
    <property type="match status" value="1"/>
</dbReference>
<dbReference type="Proteomes" id="UP000286746">
    <property type="component" value="Unassembled WGS sequence"/>
</dbReference>
<proteinExistence type="predicted"/>